<comment type="caution">
    <text evidence="4">The sequence shown here is derived from an EMBL/GenBank/DDBJ whole genome shotgun (WGS) entry which is preliminary data.</text>
</comment>
<gene>
    <name evidence="4" type="ORF">ESZ54_03555</name>
</gene>
<dbReference type="GO" id="GO:0052689">
    <property type="term" value="F:carboxylic ester hydrolase activity"/>
    <property type="evidence" value="ECO:0007669"/>
    <property type="project" value="UniProtKB-ARBA"/>
</dbReference>
<dbReference type="OrthoDB" id="9780269at2"/>
<dbReference type="InterPro" id="IPR029058">
    <property type="entry name" value="AB_hydrolase_fold"/>
</dbReference>
<dbReference type="EMBL" id="SDGV01000008">
    <property type="protein sequence ID" value="THB61734.1"/>
    <property type="molecule type" value="Genomic_DNA"/>
</dbReference>
<dbReference type="InterPro" id="IPR022742">
    <property type="entry name" value="Hydrolase_4"/>
</dbReference>
<evidence type="ECO:0000256" key="1">
    <source>
        <dbReference type="ARBA" id="ARBA00022801"/>
    </source>
</evidence>
<dbReference type="PANTHER" id="PTHR22946:SF9">
    <property type="entry name" value="POLYKETIDE TRANSFERASE AF380"/>
    <property type="match status" value="1"/>
</dbReference>
<evidence type="ECO:0000313" key="4">
    <source>
        <dbReference type="EMBL" id="THB61734.1"/>
    </source>
</evidence>
<keyword evidence="1 4" id="KW-0378">Hydrolase</keyword>
<dbReference type="PANTHER" id="PTHR22946">
    <property type="entry name" value="DIENELACTONE HYDROLASE DOMAIN-CONTAINING PROTEIN-RELATED"/>
    <property type="match status" value="1"/>
</dbReference>
<protein>
    <submittedName>
        <fullName evidence="4">Alpha/beta fold hydrolase</fullName>
    </submittedName>
</protein>
<feature type="compositionally biased region" description="Basic and acidic residues" evidence="2">
    <location>
        <begin position="48"/>
        <end position="60"/>
    </location>
</feature>
<evidence type="ECO:0000256" key="2">
    <source>
        <dbReference type="SAM" id="MobiDB-lite"/>
    </source>
</evidence>
<dbReference type="Pfam" id="PF12146">
    <property type="entry name" value="Hydrolase_4"/>
    <property type="match status" value="1"/>
</dbReference>
<evidence type="ECO:0000259" key="3">
    <source>
        <dbReference type="Pfam" id="PF12146"/>
    </source>
</evidence>
<feature type="region of interest" description="Disordered" evidence="2">
    <location>
        <begin position="29"/>
        <end position="60"/>
    </location>
</feature>
<dbReference type="SUPFAM" id="SSF53474">
    <property type="entry name" value="alpha/beta-Hydrolases"/>
    <property type="match status" value="1"/>
</dbReference>
<feature type="domain" description="Serine aminopeptidase S33" evidence="3">
    <location>
        <begin position="84"/>
        <end position="232"/>
    </location>
</feature>
<dbReference type="InterPro" id="IPR050261">
    <property type="entry name" value="FrsA_esterase"/>
</dbReference>
<name>A0A4S3B3M6_9ENTE</name>
<sequence length="319" mass="34888">MFFKGEDEMKKAVLGLVLVSLFGLVSGCSTNESSKKEESAKTETSSTVKEKDKKEATELKSKRGTIIPATIVMPQDNTKEKMPLVVLAHGFMGSRDEAGGFSEVADNLAKNGVASIRIDFPGCNESKEKTTEYSMKNNTDDVLSAIEFMKETYNIDADKVGMLGYSMGGRITSLVSKETPLNTIVLWAPLISKNWEGTLEGKVLDDKISEAKEKGHSTIEFFGNDIEVSQALLEDLNTDESVKDIDAYKGNALLITGGKDKVVLKSVTDNVQNSLKNAAKSETVLLENVGHGMGIYEKDRESQDKLVKSSIDFFTQNLK</sequence>
<reference evidence="4 5" key="1">
    <citation type="submission" date="2019-01" db="EMBL/GenBank/DDBJ databases">
        <title>Vagococcus silagei sp. nov. isolated from brewer's grain.</title>
        <authorList>
            <person name="Guu J.-R."/>
        </authorList>
    </citation>
    <scope>NUCLEOTIDE SEQUENCE [LARGE SCALE GENOMIC DNA]</scope>
    <source>
        <strain evidence="4 5">2B-2</strain>
    </source>
</reference>
<keyword evidence="5" id="KW-1185">Reference proteome</keyword>
<organism evidence="4 5">
    <name type="scientific">Vagococcus silagei</name>
    <dbReference type="NCBI Taxonomy" id="2508885"/>
    <lineage>
        <taxon>Bacteria</taxon>
        <taxon>Bacillati</taxon>
        <taxon>Bacillota</taxon>
        <taxon>Bacilli</taxon>
        <taxon>Lactobacillales</taxon>
        <taxon>Enterococcaceae</taxon>
        <taxon>Vagococcus</taxon>
    </lineage>
</organism>
<accession>A0A4S3B3M6</accession>
<dbReference type="Proteomes" id="UP000310506">
    <property type="component" value="Unassembled WGS sequence"/>
</dbReference>
<dbReference type="Gene3D" id="3.40.50.1820">
    <property type="entry name" value="alpha/beta hydrolase"/>
    <property type="match status" value="1"/>
</dbReference>
<evidence type="ECO:0000313" key="5">
    <source>
        <dbReference type="Proteomes" id="UP000310506"/>
    </source>
</evidence>
<proteinExistence type="predicted"/>
<dbReference type="PROSITE" id="PS51257">
    <property type="entry name" value="PROKAR_LIPOPROTEIN"/>
    <property type="match status" value="1"/>
</dbReference>
<dbReference type="AlphaFoldDB" id="A0A4S3B3M6"/>